<proteinExistence type="inferred from homology"/>
<keyword evidence="2 3" id="KW-0378">Hydrolase</keyword>
<dbReference type="RefSeq" id="WP_014107139.1">
    <property type="nucleotide sequence ID" value="NC_016041.1"/>
</dbReference>
<evidence type="ECO:0000313" key="6">
    <source>
        <dbReference type="Proteomes" id="UP000009282"/>
    </source>
</evidence>
<dbReference type="eggNOG" id="COG2272">
    <property type="taxonomic scope" value="Bacteria"/>
</dbReference>
<dbReference type="ESTHER" id="glanf-g4qez7">
    <property type="family name" value="Carb_B_Bacteria"/>
</dbReference>
<dbReference type="InterPro" id="IPR002018">
    <property type="entry name" value="CarbesteraseB"/>
</dbReference>
<feature type="signal peptide" evidence="3">
    <location>
        <begin position="1"/>
        <end position="22"/>
    </location>
</feature>
<dbReference type="PROSITE" id="PS51257">
    <property type="entry name" value="PROKAR_LIPOPROTEIN"/>
    <property type="match status" value="1"/>
</dbReference>
<keyword evidence="3" id="KW-0732">Signal</keyword>
<dbReference type="AlphaFoldDB" id="G4QEZ7"/>
<dbReference type="HOGENOM" id="CLU_006586_16_4_6"/>
<evidence type="ECO:0000256" key="1">
    <source>
        <dbReference type="ARBA" id="ARBA00005964"/>
    </source>
</evidence>
<dbReference type="STRING" id="1085623.GNIT_0106"/>
<dbReference type="Gene3D" id="3.40.50.1820">
    <property type="entry name" value="alpha/beta hydrolase"/>
    <property type="match status" value="1"/>
</dbReference>
<dbReference type="Pfam" id="PF00135">
    <property type="entry name" value="COesterase"/>
    <property type="match status" value="2"/>
</dbReference>
<reference evidence="5 6" key="1">
    <citation type="journal article" date="2011" name="J. Bacteriol.">
        <title>Complete genome sequence of seawater bacterium Glaciecola nitratireducens FR1064T.</title>
        <authorList>
            <person name="Bian F."/>
            <person name="Qin Q.L."/>
            <person name="Xie B.B."/>
            <person name="Shu Y.L."/>
            <person name="Zhang X.Y."/>
            <person name="Yu Y."/>
            <person name="Chen B."/>
            <person name="Chen X.L."/>
            <person name="Zhou B.C."/>
            <person name="Zhang Y.Z."/>
        </authorList>
    </citation>
    <scope>NUCLEOTIDE SEQUENCE [LARGE SCALE GENOMIC DNA]</scope>
    <source>
        <strain evidence="6">JCM 12485 / KCTC 12276 / FR1064</strain>
    </source>
</reference>
<name>G4QEZ7_GLANF</name>
<gene>
    <name evidence="5" type="ordered locus">GNIT_0106</name>
</gene>
<feature type="domain" description="Carboxylesterase type B" evidence="4">
    <location>
        <begin position="38"/>
        <end position="388"/>
    </location>
</feature>
<dbReference type="InterPro" id="IPR019826">
    <property type="entry name" value="Carboxylesterase_B_AS"/>
</dbReference>
<feature type="chain" id="PRO_5005132204" description="Carboxylic ester hydrolase" evidence="3">
    <location>
        <begin position="23"/>
        <end position="618"/>
    </location>
</feature>
<dbReference type="InterPro" id="IPR029058">
    <property type="entry name" value="AB_hydrolase_fold"/>
</dbReference>
<evidence type="ECO:0000259" key="4">
    <source>
        <dbReference type="Pfam" id="PF00135"/>
    </source>
</evidence>
<dbReference type="SUPFAM" id="SSF53474">
    <property type="entry name" value="alpha/beta-Hydrolases"/>
    <property type="match status" value="1"/>
</dbReference>
<dbReference type="OrthoDB" id="9775851at2"/>
<evidence type="ECO:0000256" key="3">
    <source>
        <dbReference type="RuleBase" id="RU361235"/>
    </source>
</evidence>
<feature type="domain" description="Carboxylesterase type B" evidence="4">
    <location>
        <begin position="396"/>
        <end position="550"/>
    </location>
</feature>
<evidence type="ECO:0000256" key="2">
    <source>
        <dbReference type="ARBA" id="ARBA00022801"/>
    </source>
</evidence>
<evidence type="ECO:0000313" key="5">
    <source>
        <dbReference type="EMBL" id="AEP28260.1"/>
    </source>
</evidence>
<dbReference type="EC" id="3.1.1.-" evidence="3"/>
<dbReference type="InterPro" id="IPR019819">
    <property type="entry name" value="Carboxylesterase_B_CS"/>
</dbReference>
<dbReference type="InterPro" id="IPR050309">
    <property type="entry name" value="Type-B_Carboxylest/Lipase"/>
</dbReference>
<dbReference type="PANTHER" id="PTHR11559">
    <property type="entry name" value="CARBOXYLESTERASE"/>
    <property type="match status" value="1"/>
</dbReference>
<comment type="similarity">
    <text evidence="1 3">Belongs to the type-B carboxylesterase/lipase family.</text>
</comment>
<sequence>MAASKLTYLCAGVMALFLTACANEKVINTASPDTLRVISQGEIVGFEGEYGNHAWIGIPFATAPVGDLRWKAPKTAPAFDATVFEALEHGSPCSQYAGGLGGVPGEPGTVSGSEDCLYLSVYAPKLSAADIEQDNNKLPVMVWVHGGANKEGTGSLYDGSRIAAEQNVIVVSINYRLGPLGWFSHPALNENGTALDKSGNYGTLDIIQSLKWVKENIAGFGGDADNVTLFGESAGGFNTYSLMLSPIAKGLFHKAISQSGRLSLSSVDVAANFVEDKGDEFSSQQVEIYLHAMQKPDSASSNGIKTALLNSSNQERATFLKGMSTAEILGAYQQKGKPTKARNPDLIADGFVLPLGDPAELFADSTKHNNVPLIAGTNRDESKLYQFKNPELVDTYLGFYSIVKDQSKYDALAEYPSRMWKFNGVDNFAAALSQSMPGKVWAYRFDWDEQARPLGIKIDRLIGAGHGMEIPFVFGFTDKSEIWQQMYNEDNQQSREALSKRMRNYWAEFAYSGDPSKGLDEKGVKWLPWGTSNPQSTPNSDKYLVLDTEADGGIRMDNKVVTLDSIEKDLLADTRLPDAKDKCSVFAALVKGKDTHWPESEYKDKVSGECAMFPLLED</sequence>
<dbReference type="Proteomes" id="UP000009282">
    <property type="component" value="Chromosome"/>
</dbReference>
<dbReference type="EMBL" id="CP003060">
    <property type="protein sequence ID" value="AEP28260.1"/>
    <property type="molecule type" value="Genomic_DNA"/>
</dbReference>
<organism evidence="5 6">
    <name type="scientific">Glaciecola nitratireducens (strain JCM 12485 / KCTC 12276 / FR1064)</name>
    <dbReference type="NCBI Taxonomy" id="1085623"/>
    <lineage>
        <taxon>Bacteria</taxon>
        <taxon>Pseudomonadati</taxon>
        <taxon>Pseudomonadota</taxon>
        <taxon>Gammaproteobacteria</taxon>
        <taxon>Alteromonadales</taxon>
        <taxon>Alteromonadaceae</taxon>
        <taxon>Brumicola</taxon>
    </lineage>
</organism>
<dbReference type="KEGG" id="gni:GNIT_0106"/>
<dbReference type="PROSITE" id="PS00941">
    <property type="entry name" value="CARBOXYLESTERASE_B_2"/>
    <property type="match status" value="1"/>
</dbReference>
<keyword evidence="6" id="KW-1185">Reference proteome</keyword>
<accession>G4QEZ7</accession>
<dbReference type="GO" id="GO:0016787">
    <property type="term" value="F:hydrolase activity"/>
    <property type="evidence" value="ECO:0007669"/>
    <property type="project" value="UniProtKB-KW"/>
</dbReference>
<dbReference type="PROSITE" id="PS00122">
    <property type="entry name" value="CARBOXYLESTERASE_B_1"/>
    <property type="match status" value="1"/>
</dbReference>
<protein>
    <recommendedName>
        <fullName evidence="3">Carboxylic ester hydrolase</fullName>
        <ecNumber evidence="3">3.1.1.-</ecNumber>
    </recommendedName>
</protein>